<dbReference type="Proteomes" id="UP000436088">
    <property type="component" value="Unassembled WGS sequence"/>
</dbReference>
<gene>
    <name evidence="2" type="ORF">F3Y22_tig00117056pilonHSYRG00277</name>
</gene>
<proteinExistence type="predicted"/>
<organism evidence="2 3">
    <name type="scientific">Hibiscus syriacus</name>
    <name type="common">Rose of Sharon</name>
    <dbReference type="NCBI Taxonomy" id="106335"/>
    <lineage>
        <taxon>Eukaryota</taxon>
        <taxon>Viridiplantae</taxon>
        <taxon>Streptophyta</taxon>
        <taxon>Embryophyta</taxon>
        <taxon>Tracheophyta</taxon>
        <taxon>Spermatophyta</taxon>
        <taxon>Magnoliopsida</taxon>
        <taxon>eudicotyledons</taxon>
        <taxon>Gunneridae</taxon>
        <taxon>Pentapetalae</taxon>
        <taxon>rosids</taxon>
        <taxon>malvids</taxon>
        <taxon>Malvales</taxon>
        <taxon>Malvaceae</taxon>
        <taxon>Malvoideae</taxon>
        <taxon>Hibiscus</taxon>
    </lineage>
</organism>
<sequence>MLLSPKFCGISTSFVKCNVDRTTARVVTAKPNSVGISGLSKHASTDTNATLPSQQNKVQQSSSKLAQQPPIVTKDIKSDNTNGVHGLATKTSSDKENILPCLLIKERPE</sequence>
<evidence type="ECO:0000256" key="1">
    <source>
        <dbReference type="SAM" id="MobiDB-lite"/>
    </source>
</evidence>
<evidence type="ECO:0000313" key="3">
    <source>
        <dbReference type="Proteomes" id="UP000436088"/>
    </source>
</evidence>
<feature type="compositionally biased region" description="Low complexity" evidence="1">
    <location>
        <begin position="53"/>
        <end position="64"/>
    </location>
</feature>
<feature type="region of interest" description="Disordered" evidence="1">
    <location>
        <begin position="33"/>
        <end position="91"/>
    </location>
</feature>
<accession>A0A6A2WKY0</accession>
<name>A0A6A2WKY0_HIBSY</name>
<reference evidence="2" key="1">
    <citation type="submission" date="2019-09" db="EMBL/GenBank/DDBJ databases">
        <title>Draft genome information of white flower Hibiscus syriacus.</title>
        <authorList>
            <person name="Kim Y.-M."/>
        </authorList>
    </citation>
    <scope>NUCLEOTIDE SEQUENCE [LARGE SCALE GENOMIC DNA]</scope>
    <source>
        <strain evidence="2">YM2019G1</strain>
    </source>
</reference>
<keyword evidence="3" id="KW-1185">Reference proteome</keyword>
<dbReference type="AlphaFoldDB" id="A0A6A2WKY0"/>
<comment type="caution">
    <text evidence="2">The sequence shown here is derived from an EMBL/GenBank/DDBJ whole genome shotgun (WGS) entry which is preliminary data.</text>
</comment>
<dbReference type="EMBL" id="VEPZ02001788">
    <property type="protein sequence ID" value="KAE8653830.1"/>
    <property type="molecule type" value="Genomic_DNA"/>
</dbReference>
<protein>
    <submittedName>
        <fullName evidence="2">Uncharacterized protein</fullName>
    </submittedName>
</protein>
<evidence type="ECO:0000313" key="2">
    <source>
        <dbReference type="EMBL" id="KAE8653830.1"/>
    </source>
</evidence>